<evidence type="ECO:0000256" key="8">
    <source>
        <dbReference type="SAM" id="MobiDB-lite"/>
    </source>
</evidence>
<feature type="compositionally biased region" description="Polar residues" evidence="8">
    <location>
        <begin position="1"/>
        <end position="13"/>
    </location>
</feature>
<name>A0A4V4HIN8_DENBC</name>
<evidence type="ECO:0000313" key="11">
    <source>
        <dbReference type="Proteomes" id="UP000297245"/>
    </source>
</evidence>
<dbReference type="PROSITE" id="PS50048">
    <property type="entry name" value="ZN2_CY6_FUNGAL_2"/>
    <property type="match status" value="1"/>
</dbReference>
<dbReference type="GO" id="GO:0000981">
    <property type="term" value="F:DNA-binding transcription factor activity, RNA polymerase II-specific"/>
    <property type="evidence" value="ECO:0007669"/>
    <property type="project" value="InterPro"/>
</dbReference>
<feature type="compositionally biased region" description="Low complexity" evidence="8">
    <location>
        <begin position="215"/>
        <end position="225"/>
    </location>
</feature>
<keyword evidence="3" id="KW-0805">Transcription regulation</keyword>
<feature type="compositionally biased region" description="Low complexity" evidence="8">
    <location>
        <begin position="162"/>
        <end position="173"/>
    </location>
</feature>
<dbReference type="InterPro" id="IPR036864">
    <property type="entry name" value="Zn2-C6_fun-type_DNA-bd_sf"/>
</dbReference>
<feature type="compositionally biased region" description="Pro residues" evidence="8">
    <location>
        <begin position="241"/>
        <end position="265"/>
    </location>
</feature>
<dbReference type="SMART" id="SM00066">
    <property type="entry name" value="GAL4"/>
    <property type="match status" value="1"/>
</dbReference>
<dbReference type="AlphaFoldDB" id="A0A4V4HIN8"/>
<evidence type="ECO:0000256" key="3">
    <source>
        <dbReference type="ARBA" id="ARBA00023015"/>
    </source>
</evidence>
<sequence length="344" mass="36075">MATDQPKSTSTPEQPAAFPPHFISGTVPPPPGYPPFFAYPPPAEGQQSDSNGAHAPPYPVMYPPGMFYAFPPPPQTSPASAPAVAPRPKRKQVKMACTNCATASKRCDEGRPCQRCRKYGTADTCVDGQRKERKKGVKRGPYKRKNKLHQTIDSAYGGGSGEASPEGSSEWPPQGTPPNATAAAIYAVAAGFPHEGYYPVFYPQPGVYPLPEGQPAPDGNAAPANGQPPPPVMPFYISGFPPFPYPPPPGAVFQFPPPGAVPPPAASAAQPAPANSTEAEQQPAEEKKDDEATCVNPAELSDTAGTHPSPVGGEEEGGSSEKRLTPAEGEVNNDDDHNGSETQD</sequence>
<reference evidence="10 11" key="1">
    <citation type="journal article" date="2019" name="Nat. Ecol. Evol.">
        <title>Megaphylogeny resolves global patterns of mushroom evolution.</title>
        <authorList>
            <person name="Varga T."/>
            <person name="Krizsan K."/>
            <person name="Foldi C."/>
            <person name="Dima B."/>
            <person name="Sanchez-Garcia M."/>
            <person name="Sanchez-Ramirez S."/>
            <person name="Szollosi G.J."/>
            <person name="Szarkandi J.G."/>
            <person name="Papp V."/>
            <person name="Albert L."/>
            <person name="Andreopoulos W."/>
            <person name="Angelini C."/>
            <person name="Antonin V."/>
            <person name="Barry K.W."/>
            <person name="Bougher N.L."/>
            <person name="Buchanan P."/>
            <person name="Buyck B."/>
            <person name="Bense V."/>
            <person name="Catcheside P."/>
            <person name="Chovatia M."/>
            <person name="Cooper J."/>
            <person name="Damon W."/>
            <person name="Desjardin D."/>
            <person name="Finy P."/>
            <person name="Geml J."/>
            <person name="Haridas S."/>
            <person name="Hughes K."/>
            <person name="Justo A."/>
            <person name="Karasinski D."/>
            <person name="Kautmanova I."/>
            <person name="Kiss B."/>
            <person name="Kocsube S."/>
            <person name="Kotiranta H."/>
            <person name="LaButti K.M."/>
            <person name="Lechner B.E."/>
            <person name="Liimatainen K."/>
            <person name="Lipzen A."/>
            <person name="Lukacs Z."/>
            <person name="Mihaltcheva S."/>
            <person name="Morgado L.N."/>
            <person name="Niskanen T."/>
            <person name="Noordeloos M.E."/>
            <person name="Ohm R.A."/>
            <person name="Ortiz-Santana B."/>
            <person name="Ovrebo C."/>
            <person name="Racz N."/>
            <person name="Riley R."/>
            <person name="Savchenko A."/>
            <person name="Shiryaev A."/>
            <person name="Soop K."/>
            <person name="Spirin V."/>
            <person name="Szebenyi C."/>
            <person name="Tomsovsky M."/>
            <person name="Tulloss R.E."/>
            <person name="Uehling J."/>
            <person name="Grigoriev I.V."/>
            <person name="Vagvolgyi C."/>
            <person name="Papp T."/>
            <person name="Martin F.M."/>
            <person name="Miettinen O."/>
            <person name="Hibbett D.S."/>
            <person name="Nagy L.G."/>
        </authorList>
    </citation>
    <scope>NUCLEOTIDE SEQUENCE [LARGE SCALE GENOMIC DNA]</scope>
    <source>
        <strain evidence="10 11">CBS 962.96</strain>
    </source>
</reference>
<accession>A0A4V4HIN8</accession>
<dbReference type="Gene3D" id="4.10.240.10">
    <property type="entry name" value="Zn(2)-C6 fungal-type DNA-binding domain"/>
    <property type="match status" value="1"/>
</dbReference>
<keyword evidence="1" id="KW-0479">Metal-binding</keyword>
<feature type="compositionally biased region" description="Basic and acidic residues" evidence="8">
    <location>
        <begin position="334"/>
        <end position="344"/>
    </location>
</feature>
<evidence type="ECO:0000256" key="1">
    <source>
        <dbReference type="ARBA" id="ARBA00022723"/>
    </source>
</evidence>
<dbReference type="OrthoDB" id="5575144at2759"/>
<feature type="region of interest" description="Disordered" evidence="8">
    <location>
        <begin position="203"/>
        <end position="344"/>
    </location>
</feature>
<evidence type="ECO:0000256" key="6">
    <source>
        <dbReference type="ARBA" id="ARBA00023242"/>
    </source>
</evidence>
<dbReference type="CDD" id="cd00067">
    <property type="entry name" value="GAL4"/>
    <property type="match status" value="1"/>
</dbReference>
<feature type="region of interest" description="Disordered" evidence="8">
    <location>
        <begin position="1"/>
        <end position="57"/>
    </location>
</feature>
<evidence type="ECO:0000259" key="9">
    <source>
        <dbReference type="PROSITE" id="PS50048"/>
    </source>
</evidence>
<evidence type="ECO:0000256" key="5">
    <source>
        <dbReference type="ARBA" id="ARBA00023163"/>
    </source>
</evidence>
<protein>
    <recommendedName>
        <fullName evidence="7">Transcription activator of gluconeogenesis ERT1</fullName>
    </recommendedName>
</protein>
<dbReference type="Pfam" id="PF00172">
    <property type="entry name" value="Zn_clus"/>
    <property type="match status" value="1"/>
</dbReference>
<feature type="domain" description="Zn(2)-C6 fungal-type" evidence="9">
    <location>
        <begin position="96"/>
        <end position="127"/>
    </location>
</feature>
<dbReference type="Proteomes" id="UP000297245">
    <property type="component" value="Unassembled WGS sequence"/>
</dbReference>
<keyword evidence="4" id="KW-0238">DNA-binding</keyword>
<dbReference type="InterPro" id="IPR050335">
    <property type="entry name" value="ERT1_acuK_gluconeogen_tf"/>
</dbReference>
<feature type="compositionally biased region" description="Basic residues" evidence="8">
    <location>
        <begin position="131"/>
        <end position="148"/>
    </location>
</feature>
<keyword evidence="5" id="KW-0804">Transcription</keyword>
<evidence type="ECO:0000256" key="2">
    <source>
        <dbReference type="ARBA" id="ARBA00022833"/>
    </source>
</evidence>
<dbReference type="GO" id="GO:0003677">
    <property type="term" value="F:DNA binding"/>
    <property type="evidence" value="ECO:0007669"/>
    <property type="project" value="UniProtKB-KW"/>
</dbReference>
<evidence type="ECO:0000313" key="10">
    <source>
        <dbReference type="EMBL" id="THV07386.1"/>
    </source>
</evidence>
<feature type="region of interest" description="Disordered" evidence="8">
    <location>
        <begin position="128"/>
        <end position="179"/>
    </location>
</feature>
<dbReference type="SUPFAM" id="SSF57701">
    <property type="entry name" value="Zn2/Cys6 DNA-binding domain"/>
    <property type="match status" value="1"/>
</dbReference>
<dbReference type="PANTHER" id="PTHR47659">
    <property type="entry name" value="ZN(II)2CYS6 TRANSCRIPTION FACTOR (EUROFUNG)-RELATED"/>
    <property type="match status" value="1"/>
</dbReference>
<dbReference type="EMBL" id="ML179038">
    <property type="protein sequence ID" value="THV07386.1"/>
    <property type="molecule type" value="Genomic_DNA"/>
</dbReference>
<keyword evidence="2" id="KW-0862">Zinc</keyword>
<dbReference type="InterPro" id="IPR001138">
    <property type="entry name" value="Zn2Cys6_DnaBD"/>
</dbReference>
<organism evidence="10 11">
    <name type="scientific">Dendrothele bispora (strain CBS 962.96)</name>
    <dbReference type="NCBI Taxonomy" id="1314807"/>
    <lineage>
        <taxon>Eukaryota</taxon>
        <taxon>Fungi</taxon>
        <taxon>Dikarya</taxon>
        <taxon>Basidiomycota</taxon>
        <taxon>Agaricomycotina</taxon>
        <taxon>Agaricomycetes</taxon>
        <taxon>Agaricomycetidae</taxon>
        <taxon>Agaricales</taxon>
        <taxon>Agaricales incertae sedis</taxon>
        <taxon>Dendrothele</taxon>
    </lineage>
</organism>
<gene>
    <name evidence="10" type="ORF">K435DRAFT_772713</name>
</gene>
<dbReference type="PANTHER" id="PTHR47659:SF7">
    <property type="entry name" value="FUNGAL TRANSCRIPTIONAL REGULATORY PROTEIN, N-TERMINAL DOMAIN-CONTAINING PROTEIN"/>
    <property type="match status" value="1"/>
</dbReference>
<keyword evidence="6" id="KW-0539">Nucleus</keyword>
<evidence type="ECO:0000256" key="4">
    <source>
        <dbReference type="ARBA" id="ARBA00023125"/>
    </source>
</evidence>
<evidence type="ECO:0000256" key="7">
    <source>
        <dbReference type="ARBA" id="ARBA00040903"/>
    </source>
</evidence>
<proteinExistence type="predicted"/>
<feature type="compositionally biased region" description="Pro residues" evidence="8">
    <location>
        <begin position="27"/>
        <end position="43"/>
    </location>
</feature>
<dbReference type="GO" id="GO:0008270">
    <property type="term" value="F:zinc ion binding"/>
    <property type="evidence" value="ECO:0007669"/>
    <property type="project" value="InterPro"/>
</dbReference>
<keyword evidence="11" id="KW-1185">Reference proteome</keyword>